<accession>A0A4D7DXM7</accession>
<dbReference type="InterPro" id="IPR005511">
    <property type="entry name" value="SMP-30"/>
</dbReference>
<comment type="similarity">
    <text evidence="1">Belongs to the SMP-30/CGR1 family.</text>
</comment>
<evidence type="ECO:0000259" key="4">
    <source>
        <dbReference type="Pfam" id="PF08450"/>
    </source>
</evidence>
<proteinExistence type="inferred from homology"/>
<dbReference type="GO" id="GO:0005509">
    <property type="term" value="F:calcium ion binding"/>
    <property type="evidence" value="ECO:0007669"/>
    <property type="project" value="TreeGrafter"/>
</dbReference>
<dbReference type="AlphaFoldDB" id="A0A4D7DXM7"/>
<dbReference type="Proteomes" id="UP000298545">
    <property type="component" value="Chromosome linear"/>
</dbReference>
<comment type="cofactor">
    <cofactor evidence="3">
        <name>Zn(2+)</name>
        <dbReference type="ChEBI" id="CHEBI:29105"/>
    </cofactor>
    <text evidence="3">Binds 1 divalent metal cation per subunit.</text>
</comment>
<evidence type="ECO:0000256" key="2">
    <source>
        <dbReference type="PIRSR" id="PIRSR605511-1"/>
    </source>
</evidence>
<dbReference type="KEGG" id="alf:CFBP5473_16245"/>
<evidence type="ECO:0000256" key="3">
    <source>
        <dbReference type="PIRSR" id="PIRSR605511-2"/>
    </source>
</evidence>
<organism evidence="5 6">
    <name type="scientific">Agrobacterium larrymoorei</name>
    <dbReference type="NCBI Taxonomy" id="160699"/>
    <lineage>
        <taxon>Bacteria</taxon>
        <taxon>Pseudomonadati</taxon>
        <taxon>Pseudomonadota</taxon>
        <taxon>Alphaproteobacteria</taxon>
        <taxon>Hyphomicrobiales</taxon>
        <taxon>Rhizobiaceae</taxon>
        <taxon>Rhizobium/Agrobacterium group</taxon>
        <taxon>Agrobacterium</taxon>
    </lineage>
</organism>
<keyword evidence="3" id="KW-0479">Metal-binding</keyword>
<dbReference type="InterPro" id="IPR011042">
    <property type="entry name" value="6-blade_b-propeller_TolB-like"/>
</dbReference>
<feature type="binding site" evidence="3">
    <location>
        <position position="33"/>
    </location>
    <ligand>
        <name>a divalent metal cation</name>
        <dbReference type="ChEBI" id="CHEBI:60240"/>
    </ligand>
</feature>
<protein>
    <submittedName>
        <fullName evidence="5">SMP-30/gluconolactonase/LRE family protein</fullName>
    </submittedName>
</protein>
<keyword evidence="3" id="KW-0862">Zinc</keyword>
<feature type="domain" description="SMP-30/Gluconolactonase/LRE-like region" evidence="4">
    <location>
        <begin position="31"/>
        <end position="278"/>
    </location>
</feature>
<feature type="binding site" evidence="3">
    <location>
        <position position="119"/>
    </location>
    <ligand>
        <name>substrate</name>
    </ligand>
</feature>
<feature type="binding site" evidence="3">
    <location>
        <position position="220"/>
    </location>
    <ligand>
        <name>a divalent metal cation</name>
        <dbReference type="ChEBI" id="CHEBI:60240"/>
    </ligand>
</feature>
<dbReference type="GO" id="GO:0004341">
    <property type="term" value="F:gluconolactonase activity"/>
    <property type="evidence" value="ECO:0007669"/>
    <property type="project" value="TreeGrafter"/>
</dbReference>
<dbReference type="PANTHER" id="PTHR10907">
    <property type="entry name" value="REGUCALCIN"/>
    <property type="match status" value="1"/>
</dbReference>
<dbReference type="Pfam" id="PF08450">
    <property type="entry name" value="SGL"/>
    <property type="match status" value="1"/>
</dbReference>
<dbReference type="EMBL" id="CP039692">
    <property type="protein sequence ID" value="QCI99549.1"/>
    <property type="molecule type" value="Genomic_DNA"/>
</dbReference>
<dbReference type="STRING" id="1367849.GCA_000518585_03705"/>
<dbReference type="SUPFAM" id="SSF63829">
    <property type="entry name" value="Calcium-dependent phosphotriesterase"/>
    <property type="match status" value="1"/>
</dbReference>
<feature type="binding site" evidence="3">
    <location>
        <position position="117"/>
    </location>
    <ligand>
        <name>substrate</name>
    </ligand>
</feature>
<feature type="binding site" evidence="3">
    <location>
        <position position="167"/>
    </location>
    <ligand>
        <name>a divalent metal cation</name>
        <dbReference type="ChEBI" id="CHEBI:60240"/>
    </ligand>
</feature>
<dbReference type="OrthoDB" id="2633250at2"/>
<dbReference type="Gene3D" id="2.120.10.30">
    <property type="entry name" value="TolB, C-terminal domain"/>
    <property type="match status" value="1"/>
</dbReference>
<dbReference type="GO" id="GO:0019853">
    <property type="term" value="P:L-ascorbic acid biosynthetic process"/>
    <property type="evidence" value="ECO:0007669"/>
    <property type="project" value="TreeGrafter"/>
</dbReference>
<reference evidence="5 6" key="1">
    <citation type="submission" date="2019-04" db="EMBL/GenBank/DDBJ databases">
        <title>Complete genome sequence of Agrobacterium larrymoorei CFBP5473.</title>
        <authorList>
            <person name="Haryono M."/>
            <person name="Chou L."/>
            <person name="Lin Y.-C."/>
            <person name="Lai E.-M."/>
            <person name="Kuo C.-H."/>
        </authorList>
    </citation>
    <scope>NUCLEOTIDE SEQUENCE [LARGE SCALE GENOMIC DNA]</scope>
    <source>
        <strain evidence="5 6">CFBP5473</strain>
    </source>
</reference>
<evidence type="ECO:0000313" key="5">
    <source>
        <dbReference type="EMBL" id="QCI99549.1"/>
    </source>
</evidence>
<name>A0A4D7DXM7_9HYPH</name>
<sequence length="333" mass="35753">MVRPGAEMPNAHPGSFPVYRAERFGEVICTLGESPVWDPSSDTVTWVDSARSRVHQIHIASGAVKAFEFPLSISAIAQTSEGQFVASTSRGFATITIQEDDARISFGIGPHLATGWRMNDGACDRQGRYWSGSMAPDTSAPDGWATMFSLEGPRGVMERGGRYRTQNGLAWSSSGRTMYVSDSHRTNPHVMAYDFDCDSGEVSNGRLFADQTGLLGGRPDGAAMDADDCYWIAASDTGRLLRLTPEGKVDAAIELDVPNPTNLCFLGPNLDTVFITTLKPGGTGPGGNIYIAKIPYQGQIAPLFAGASQLEFPNTELGLRLPDDICVNPKPAE</sequence>
<evidence type="ECO:0000313" key="6">
    <source>
        <dbReference type="Proteomes" id="UP000298545"/>
    </source>
</evidence>
<dbReference type="PRINTS" id="PR01790">
    <property type="entry name" value="SMP30FAMILY"/>
</dbReference>
<gene>
    <name evidence="5" type="ORF">CFBP5473_16245</name>
</gene>
<evidence type="ECO:0000256" key="1">
    <source>
        <dbReference type="ARBA" id="ARBA00008853"/>
    </source>
</evidence>
<dbReference type="PANTHER" id="PTHR10907:SF47">
    <property type="entry name" value="REGUCALCIN"/>
    <property type="match status" value="1"/>
</dbReference>
<dbReference type="InterPro" id="IPR013658">
    <property type="entry name" value="SGL"/>
</dbReference>
<feature type="active site" description="Proton donor/acceptor" evidence="2">
    <location>
        <position position="220"/>
    </location>
</feature>
<feature type="binding site" evidence="3">
    <location>
        <position position="137"/>
    </location>
    <ligand>
        <name>substrate</name>
    </ligand>
</feature>